<gene>
    <name evidence="4" type="ORF">OXH18_00410</name>
</gene>
<keyword evidence="2" id="KW-0732">Signal</keyword>
<feature type="signal peptide" evidence="2">
    <location>
        <begin position="1"/>
        <end position="20"/>
    </location>
</feature>
<dbReference type="InterPro" id="IPR005183">
    <property type="entry name" value="DUF305_CopM-like"/>
</dbReference>
<dbReference type="RefSeq" id="WP_268610408.1">
    <property type="nucleotide sequence ID" value="NZ_CP113797.1"/>
</dbReference>
<dbReference type="Pfam" id="PF03713">
    <property type="entry name" value="DUF305"/>
    <property type="match status" value="1"/>
</dbReference>
<proteinExistence type="predicted"/>
<feature type="compositionally biased region" description="Polar residues" evidence="1">
    <location>
        <begin position="56"/>
        <end position="65"/>
    </location>
</feature>
<dbReference type="AlphaFoldDB" id="A0A9E8ZC16"/>
<dbReference type="Gene3D" id="1.20.1260.10">
    <property type="match status" value="2"/>
</dbReference>
<dbReference type="Proteomes" id="UP001163152">
    <property type="component" value="Chromosome"/>
</dbReference>
<evidence type="ECO:0000313" key="5">
    <source>
        <dbReference type="Proteomes" id="UP001163152"/>
    </source>
</evidence>
<evidence type="ECO:0000256" key="1">
    <source>
        <dbReference type="SAM" id="MobiDB-lite"/>
    </source>
</evidence>
<organism evidence="4 5">
    <name type="scientific">Thermocoleostomius sinensis A174</name>
    <dbReference type="NCBI Taxonomy" id="2016057"/>
    <lineage>
        <taxon>Bacteria</taxon>
        <taxon>Bacillati</taxon>
        <taxon>Cyanobacteriota</taxon>
        <taxon>Cyanophyceae</taxon>
        <taxon>Oculatellales</taxon>
        <taxon>Oculatellaceae</taxon>
        <taxon>Thermocoleostomius</taxon>
    </lineage>
</organism>
<dbReference type="PANTHER" id="PTHR36933">
    <property type="entry name" value="SLL0788 PROTEIN"/>
    <property type="match status" value="1"/>
</dbReference>
<keyword evidence="5" id="KW-1185">Reference proteome</keyword>
<evidence type="ECO:0000313" key="4">
    <source>
        <dbReference type="EMBL" id="WAL60490.1"/>
    </source>
</evidence>
<dbReference type="PANTHER" id="PTHR36933:SF1">
    <property type="entry name" value="SLL0788 PROTEIN"/>
    <property type="match status" value="1"/>
</dbReference>
<reference evidence="4" key="1">
    <citation type="submission" date="2022-12" db="EMBL/GenBank/DDBJ databases">
        <title>Polyphasic identification of a Novel Hot-Spring Cyanobacterium Ocullathermofonsia sinensis gen nov. sp. nov. and Genomic Insights on its Adaptations to the Thermal Habitat.</title>
        <authorList>
            <person name="Daroch M."/>
            <person name="Tang J."/>
            <person name="Jiang Y."/>
        </authorList>
    </citation>
    <scope>NUCLEOTIDE SEQUENCE</scope>
    <source>
        <strain evidence="4">PKUAC-SCTA174</strain>
    </source>
</reference>
<name>A0A9E8ZC16_9CYAN</name>
<dbReference type="InterPro" id="IPR012347">
    <property type="entry name" value="Ferritin-like"/>
</dbReference>
<evidence type="ECO:0000259" key="3">
    <source>
        <dbReference type="Pfam" id="PF03713"/>
    </source>
</evidence>
<feature type="domain" description="DUF305" evidence="3">
    <location>
        <begin position="83"/>
        <end position="232"/>
    </location>
</feature>
<feature type="chain" id="PRO_5038479031" evidence="2">
    <location>
        <begin position="21"/>
        <end position="239"/>
    </location>
</feature>
<protein>
    <submittedName>
        <fullName evidence="4">DUF305 domain-containing protein</fullName>
    </submittedName>
</protein>
<feature type="region of interest" description="Disordered" evidence="1">
    <location>
        <begin position="51"/>
        <end position="73"/>
    </location>
</feature>
<evidence type="ECO:0000256" key="2">
    <source>
        <dbReference type="SAM" id="SignalP"/>
    </source>
</evidence>
<accession>A0A9E8ZC16</accession>
<dbReference type="EMBL" id="CP113797">
    <property type="protein sequence ID" value="WAL60490.1"/>
    <property type="molecule type" value="Genomic_DNA"/>
</dbReference>
<dbReference type="KEGG" id="tsin:OXH18_00410"/>
<sequence>MNRSLASLLVFGVLPLMPLAACSTTPSAQTATEQAETVGFETVETETAQMDHGSMNHGQINQSGHTGMDHASMDLGPADDTFDLRFIDAMRLHHQGAVDMAEEALQKSDRPDVQELAQDIIAAQQTEIAQMQEWRQAWYPDAGDDPVMYHAEMGHMMPMSQEMKSNMMMSMDLGPADDEFDLRFINAMIPHHEGALVMAEEALQKSDRPEIQELAQAILDTQQVEIDQMRQWRQDWYGQ</sequence>